<dbReference type="HOGENOM" id="CLU_443877_0_0_2"/>
<proteinExistence type="predicted"/>
<feature type="domain" description="Tubulin/FtsZ GTPase" evidence="3">
    <location>
        <begin position="180"/>
        <end position="385"/>
    </location>
</feature>
<dbReference type="RefSeq" id="WP_014555346.1">
    <property type="nucleotide sequence ID" value="NC_017459.1"/>
</dbReference>
<dbReference type="OrthoDB" id="173645at2157"/>
<evidence type="ECO:0000313" key="5">
    <source>
        <dbReference type="Proteomes" id="UP000007954"/>
    </source>
</evidence>
<protein>
    <submittedName>
        <fullName evidence="4">FtsZ family protein, noncanonical</fullName>
    </submittedName>
</protein>
<name>G0LK74_HALWC</name>
<evidence type="ECO:0000313" key="4">
    <source>
        <dbReference type="EMBL" id="CCC39500.1"/>
    </source>
</evidence>
<dbReference type="GeneID" id="12446230"/>
<keyword evidence="1" id="KW-0175">Coiled coil</keyword>
<dbReference type="InterPro" id="IPR003008">
    <property type="entry name" value="Tubulin_FtsZ_GTPase"/>
</dbReference>
<feature type="region of interest" description="Disordered" evidence="2">
    <location>
        <begin position="47"/>
        <end position="144"/>
    </location>
</feature>
<dbReference type="Pfam" id="PF00091">
    <property type="entry name" value="Tubulin"/>
    <property type="match status" value="1"/>
</dbReference>
<feature type="compositionally biased region" description="Low complexity" evidence="2">
    <location>
        <begin position="104"/>
        <end position="119"/>
    </location>
</feature>
<evidence type="ECO:0000256" key="1">
    <source>
        <dbReference type="SAM" id="Coils"/>
    </source>
</evidence>
<dbReference type="EMBL" id="FR746099">
    <property type="protein sequence ID" value="CCC39500.1"/>
    <property type="molecule type" value="Genomic_DNA"/>
</dbReference>
<feature type="coiled-coil region" evidence="1">
    <location>
        <begin position="583"/>
        <end position="610"/>
    </location>
</feature>
<dbReference type="SUPFAM" id="SSF52490">
    <property type="entry name" value="Tubulin nucleotide-binding domain-like"/>
    <property type="match status" value="1"/>
</dbReference>
<feature type="compositionally biased region" description="Basic and acidic residues" evidence="2">
    <location>
        <begin position="134"/>
        <end position="144"/>
    </location>
</feature>
<evidence type="ECO:0000259" key="3">
    <source>
        <dbReference type="Pfam" id="PF00091"/>
    </source>
</evidence>
<feature type="compositionally biased region" description="Polar residues" evidence="2">
    <location>
        <begin position="120"/>
        <end position="133"/>
    </location>
</feature>
<evidence type="ECO:0000256" key="2">
    <source>
        <dbReference type="SAM" id="MobiDB-lite"/>
    </source>
</evidence>
<accession>G0LK74</accession>
<feature type="compositionally biased region" description="Polar residues" evidence="2">
    <location>
        <begin position="68"/>
        <end position="80"/>
    </location>
</feature>
<dbReference type="Gene3D" id="3.40.50.1440">
    <property type="entry name" value="Tubulin/FtsZ, GTPase domain"/>
    <property type="match status" value="1"/>
</dbReference>
<dbReference type="KEGG" id="hwc:Hqrw_1556"/>
<feature type="compositionally biased region" description="Low complexity" evidence="2">
    <location>
        <begin position="88"/>
        <end position="97"/>
    </location>
</feature>
<dbReference type="Proteomes" id="UP000007954">
    <property type="component" value="Chromosome"/>
</dbReference>
<dbReference type="InterPro" id="IPR036525">
    <property type="entry name" value="Tubulin/FtsZ_GTPase_sf"/>
</dbReference>
<organism evidence="4 5">
    <name type="scientific">Haloquadratum walsbyi (strain DSM 16854 / JCM 12705 / C23)</name>
    <dbReference type="NCBI Taxonomy" id="768065"/>
    <lineage>
        <taxon>Archaea</taxon>
        <taxon>Methanobacteriati</taxon>
        <taxon>Methanobacteriota</taxon>
        <taxon>Stenosarchaea group</taxon>
        <taxon>Halobacteria</taxon>
        <taxon>Halobacteriales</taxon>
        <taxon>Haloferacaceae</taxon>
        <taxon>Haloquadratum</taxon>
    </lineage>
</organism>
<gene>
    <name evidence="4" type="primary">ftsZ6</name>
    <name evidence="4" type="ordered locus">Hqrw_1556</name>
</gene>
<reference evidence="4 5" key="1">
    <citation type="journal article" date="2011" name="PLoS ONE">
        <title>Haloquadratum walsbyi: limited diversity in a global pond.</title>
        <authorList>
            <person name="Dyall-Smith M."/>
            <person name="Pfeiffer F."/>
            <person name="Klee K."/>
            <person name="Palm P."/>
            <person name="Gross K."/>
            <person name="Schuster S.C."/>
            <person name="Rampp M."/>
            <person name="Oesterhelt D."/>
        </authorList>
    </citation>
    <scope>NUCLEOTIDE SEQUENCE [LARGE SCALE GENOMIC DNA]</scope>
    <source>
        <strain evidence="5">DSM 16854 / JCM 12705 / C23</strain>
    </source>
</reference>
<sequence>MTDNCKICLREIDEQSIEEHIAADHAGTPASVQEVYADRYNTIFDSNGELRPQYRDDSSDSDDEDSSLHITTSGTGSQNESESHHNDSASSDTNSNTEGAHNLTQSTSNSTNQGSSGSTRSVNRGNGSNSTDTIEIRDDAGQNRLESESVNAISDEGVDNSVSVPGSTPLVGATGNKWQMIGVGGAGNHILDAILLRRETLREQNSPLAQVWDGGLADYAGLNTNIAELGNTFYAQQDRAFSREKLITNGMIGYRHHNYSGAGRNWKVGRTLMQKDFEDEKNAIKDRLDVDQRDLEASQAVMLIHSVTKGTGCGSTPVLAKNIRNLVSEGTGVADATTLSKPILSSVVLPSETEFGASEMVRGVVGMAYLSKHVDGIIPFDNSKLDAQRTDFAVDIDQAALEHYNPPMYTDVNRLLVTFLEAFTMSSTPQSADTTGTERISGEVFDVPDSFRPVQRKYSVASERAYTPAVVMAPVIGTTSASRFDRARLDTLARSTLLQGQLVDFDPKSAWGGTFMAYGPAEKMEELEPLLQDGELTSILSGQDFLAREQYDGPSSVDIYVNQLVVPHVDNVYLWGLIWNPNLPTLERMYKHARELVEQSENKEAQELREAWETIEPLFDCLGRENMG</sequence>
<dbReference type="AlphaFoldDB" id="G0LK74"/>
<dbReference type="GO" id="GO:0005525">
    <property type="term" value="F:GTP binding"/>
    <property type="evidence" value="ECO:0007669"/>
    <property type="project" value="InterPro"/>
</dbReference>